<keyword evidence="6 10" id="KW-0808">Transferase</keyword>
<evidence type="ECO:0000313" key="11">
    <source>
        <dbReference type="Proteomes" id="UP001150538"/>
    </source>
</evidence>
<dbReference type="GO" id="GO:0006532">
    <property type="term" value="P:aspartate biosynthetic process"/>
    <property type="evidence" value="ECO:0007669"/>
    <property type="project" value="TreeGrafter"/>
</dbReference>
<dbReference type="InterPro" id="IPR015424">
    <property type="entry name" value="PyrdxlP-dep_Trfase"/>
</dbReference>
<dbReference type="InterPro" id="IPR015422">
    <property type="entry name" value="PyrdxlP-dep_Trfase_small"/>
</dbReference>
<gene>
    <name evidence="10" type="primary">aat2</name>
    <name evidence="10" type="ORF">H4219_004057</name>
</gene>
<dbReference type="EMBL" id="JANBPU010000123">
    <property type="protein sequence ID" value="KAJ1915923.1"/>
    <property type="molecule type" value="Genomic_DNA"/>
</dbReference>
<evidence type="ECO:0000313" key="10">
    <source>
        <dbReference type="EMBL" id="KAJ1915923.1"/>
    </source>
</evidence>
<dbReference type="SUPFAM" id="SSF53383">
    <property type="entry name" value="PLP-dependent transferases"/>
    <property type="match status" value="1"/>
</dbReference>
<keyword evidence="11" id="KW-1185">Reference proteome</keyword>
<comment type="similarity">
    <text evidence="2">Belongs to the class-I pyridoxal-phosphate-dependent aminotransferase family.</text>
</comment>
<dbReference type="PANTHER" id="PTHR11879:SF55">
    <property type="entry name" value="GLUTAMATE OXALOACETATE TRANSAMINASE 1, ISOFORM B"/>
    <property type="match status" value="1"/>
</dbReference>
<comment type="caution">
    <text evidence="10">The sequence shown here is derived from an EMBL/GenBank/DDBJ whole genome shotgun (WGS) entry which is preliminary data.</text>
</comment>
<dbReference type="InterPro" id="IPR015421">
    <property type="entry name" value="PyrdxlP-dep_Trfase_major"/>
</dbReference>
<proteinExistence type="inferred from homology"/>
<protein>
    <recommendedName>
        <fullName evidence="4">aspartate transaminase</fullName>
        <ecNumber evidence="4">2.6.1.1</ecNumber>
    </recommendedName>
    <alternativeName>
        <fullName evidence="8">Transaminase A</fullName>
    </alternativeName>
</protein>
<comment type="subunit">
    <text evidence="3">Homodimer.</text>
</comment>
<dbReference type="Gene3D" id="3.40.640.10">
    <property type="entry name" value="Type I PLP-dependent aspartate aminotransferase-like (Major domain)"/>
    <property type="match status" value="1"/>
</dbReference>
<dbReference type="FunFam" id="3.40.640.10:FF:000066">
    <property type="entry name" value="Aspartate aminotransferase"/>
    <property type="match status" value="1"/>
</dbReference>
<evidence type="ECO:0000256" key="4">
    <source>
        <dbReference type="ARBA" id="ARBA00012753"/>
    </source>
</evidence>
<dbReference type="GO" id="GO:0004069">
    <property type="term" value="F:L-aspartate:2-oxoglutarate aminotransferase activity"/>
    <property type="evidence" value="ECO:0007669"/>
    <property type="project" value="UniProtKB-EC"/>
</dbReference>
<evidence type="ECO:0000256" key="8">
    <source>
        <dbReference type="ARBA" id="ARBA00030923"/>
    </source>
</evidence>
<dbReference type="InterPro" id="IPR004839">
    <property type="entry name" value="Aminotransferase_I/II_large"/>
</dbReference>
<accession>A0A9W8A2C3</accession>
<dbReference type="GO" id="GO:0005829">
    <property type="term" value="C:cytosol"/>
    <property type="evidence" value="ECO:0007669"/>
    <property type="project" value="TreeGrafter"/>
</dbReference>
<dbReference type="PRINTS" id="PR00799">
    <property type="entry name" value="TRANSAMINASE"/>
</dbReference>
<name>A0A9W8A2C3_9FUNG</name>
<evidence type="ECO:0000256" key="7">
    <source>
        <dbReference type="ARBA" id="ARBA00022898"/>
    </source>
</evidence>
<dbReference type="Proteomes" id="UP001150538">
    <property type="component" value="Unassembled WGS sequence"/>
</dbReference>
<dbReference type="PANTHER" id="PTHR11879">
    <property type="entry name" value="ASPARTATE AMINOTRANSFERASE"/>
    <property type="match status" value="1"/>
</dbReference>
<dbReference type="Pfam" id="PF00155">
    <property type="entry name" value="Aminotran_1_2"/>
    <property type="match status" value="1"/>
</dbReference>
<evidence type="ECO:0000256" key="6">
    <source>
        <dbReference type="ARBA" id="ARBA00022679"/>
    </source>
</evidence>
<sequence length="414" mass="45405">MPAIAPTSIFDNVTEAPPDKILNLSVMYKADTDATKVDLGVGAYRDNNGKPWVLPAVKEAKRVLSEDPSGNHEYLGVGGVPELTSGAAKLIFGKDSPALADSRVYTIQSISGTGALMVGAQFLAQFKPVKDAPVYISDPTWANHRAIFETAGHTVKTYAYCDFETLTLNINGMIKDLKEATEGSIVILHACAHNPTGIDPTHEQWEQIASVMAERKLIPFFDTAYQGFATGSLDNDAWAIRRFVDYGFEMLVAESFAKNMGLYGERTGCLHTVSNSQEITRRISTQINRVSRATISTASAHGGKIAGTILKDSNLFSQWLEDLKTMSDRIKEMRDGLRTLLEKLGTPGTWNHITDQIGMFSFTGLNATQAEYLKNKYHIYLTDNGRISLAGLNTSNLDYVARAIDDVVRNVPKN</sequence>
<dbReference type="EC" id="2.6.1.1" evidence="4"/>
<comment type="cofactor">
    <cofactor evidence="1">
        <name>pyridoxal 5'-phosphate</name>
        <dbReference type="ChEBI" id="CHEBI:597326"/>
    </cofactor>
</comment>
<evidence type="ECO:0000256" key="5">
    <source>
        <dbReference type="ARBA" id="ARBA00022576"/>
    </source>
</evidence>
<dbReference type="Gene3D" id="3.90.1150.10">
    <property type="entry name" value="Aspartate Aminotransferase, domain 1"/>
    <property type="match status" value="1"/>
</dbReference>
<feature type="domain" description="Aminotransferase class I/classII large" evidence="9">
    <location>
        <begin position="35"/>
        <end position="404"/>
    </location>
</feature>
<dbReference type="NCBIfam" id="NF006719">
    <property type="entry name" value="PRK09257.1"/>
    <property type="match status" value="1"/>
</dbReference>
<dbReference type="CDD" id="cd00609">
    <property type="entry name" value="AAT_like"/>
    <property type="match status" value="1"/>
</dbReference>
<evidence type="ECO:0000256" key="2">
    <source>
        <dbReference type="ARBA" id="ARBA00007441"/>
    </source>
</evidence>
<evidence type="ECO:0000259" key="9">
    <source>
        <dbReference type="Pfam" id="PF00155"/>
    </source>
</evidence>
<dbReference type="FunFam" id="3.90.1150.10:FF:000001">
    <property type="entry name" value="Aspartate aminotransferase"/>
    <property type="match status" value="1"/>
</dbReference>
<keyword evidence="5 10" id="KW-0032">Aminotransferase</keyword>
<evidence type="ECO:0000256" key="3">
    <source>
        <dbReference type="ARBA" id="ARBA00011738"/>
    </source>
</evidence>
<reference evidence="10" key="1">
    <citation type="submission" date="2022-07" db="EMBL/GenBank/DDBJ databases">
        <title>Phylogenomic reconstructions and comparative analyses of Kickxellomycotina fungi.</title>
        <authorList>
            <person name="Reynolds N.K."/>
            <person name="Stajich J.E."/>
            <person name="Barry K."/>
            <person name="Grigoriev I.V."/>
            <person name="Crous P."/>
            <person name="Smith M.E."/>
        </authorList>
    </citation>
    <scope>NUCLEOTIDE SEQUENCE</scope>
    <source>
        <strain evidence="10">NBRC 100468</strain>
    </source>
</reference>
<dbReference type="AlphaFoldDB" id="A0A9W8A2C3"/>
<dbReference type="InterPro" id="IPR000796">
    <property type="entry name" value="Asp_trans"/>
</dbReference>
<organism evidence="10 11">
    <name type="scientific">Mycoemilia scoparia</name>
    <dbReference type="NCBI Taxonomy" id="417184"/>
    <lineage>
        <taxon>Eukaryota</taxon>
        <taxon>Fungi</taxon>
        <taxon>Fungi incertae sedis</taxon>
        <taxon>Zoopagomycota</taxon>
        <taxon>Kickxellomycotina</taxon>
        <taxon>Kickxellomycetes</taxon>
        <taxon>Kickxellales</taxon>
        <taxon>Kickxellaceae</taxon>
        <taxon>Mycoemilia</taxon>
    </lineage>
</organism>
<dbReference type="GO" id="GO:0030170">
    <property type="term" value="F:pyridoxal phosphate binding"/>
    <property type="evidence" value="ECO:0007669"/>
    <property type="project" value="InterPro"/>
</dbReference>
<dbReference type="OrthoDB" id="6752799at2759"/>
<evidence type="ECO:0000256" key="1">
    <source>
        <dbReference type="ARBA" id="ARBA00001933"/>
    </source>
</evidence>
<keyword evidence="7" id="KW-0663">Pyridoxal phosphate</keyword>